<name>A0A7H1N3N4_9PROT</name>
<sequence length="61" mass="6837">MPSGKQTVLSNRTQRAKSYIAKASLLRITGRGRFVATQRGQNRPMTMRSTSVQVTWTVLGR</sequence>
<reference evidence="1 2" key="1">
    <citation type="submission" date="2020-05" db="EMBL/GenBank/DDBJ databases">
        <title>Complete closed genome sequence of Defluviicoccus vanus.</title>
        <authorList>
            <person name="Bessarab I."/>
            <person name="Arumugam K."/>
            <person name="Maszenan A.M."/>
            <person name="Seviour R.J."/>
            <person name="Williams R.B."/>
        </authorList>
    </citation>
    <scope>NUCLEOTIDE SEQUENCE [LARGE SCALE GENOMIC DNA]</scope>
    <source>
        <strain evidence="1 2">Ben 114</strain>
    </source>
</reference>
<dbReference type="AlphaFoldDB" id="A0A7H1N3N4"/>
<dbReference type="Proteomes" id="UP000516369">
    <property type="component" value="Chromosome"/>
</dbReference>
<evidence type="ECO:0000313" key="1">
    <source>
        <dbReference type="EMBL" id="QNT70320.1"/>
    </source>
</evidence>
<dbReference type="EMBL" id="CP053923">
    <property type="protein sequence ID" value="QNT70320.1"/>
    <property type="molecule type" value="Genomic_DNA"/>
</dbReference>
<dbReference type="KEGG" id="dvn:HQ394_14495"/>
<keyword evidence="2" id="KW-1185">Reference proteome</keyword>
<organism evidence="1 2">
    <name type="scientific">Defluviicoccus vanus</name>
    <dbReference type="NCBI Taxonomy" id="111831"/>
    <lineage>
        <taxon>Bacteria</taxon>
        <taxon>Pseudomonadati</taxon>
        <taxon>Pseudomonadota</taxon>
        <taxon>Alphaproteobacteria</taxon>
        <taxon>Rhodospirillales</taxon>
        <taxon>Rhodospirillaceae</taxon>
        <taxon>Defluviicoccus</taxon>
    </lineage>
</organism>
<gene>
    <name evidence="1" type="ORF">HQ394_14495</name>
</gene>
<proteinExistence type="predicted"/>
<evidence type="ECO:0000313" key="2">
    <source>
        <dbReference type="Proteomes" id="UP000516369"/>
    </source>
</evidence>
<accession>A0A7H1N3N4</accession>
<protein>
    <submittedName>
        <fullName evidence="1">Uncharacterized protein</fullName>
    </submittedName>
</protein>